<dbReference type="HOGENOM" id="CLU_072377_0_0_1"/>
<dbReference type="InterPro" id="IPR036249">
    <property type="entry name" value="Thioredoxin-like_sf"/>
</dbReference>
<evidence type="ECO:0000256" key="2">
    <source>
        <dbReference type="ARBA" id="ARBA00023157"/>
    </source>
</evidence>
<dbReference type="InterPro" id="IPR010400">
    <property type="entry name" value="PITH_dom"/>
</dbReference>
<dbReference type="Pfam" id="PF06201">
    <property type="entry name" value="PITH"/>
    <property type="match status" value="1"/>
</dbReference>
<dbReference type="InterPro" id="IPR017937">
    <property type="entry name" value="Thioredoxin_CS"/>
</dbReference>
<dbReference type="eggNOG" id="KOG0908">
    <property type="taxonomic scope" value="Eukaryota"/>
</dbReference>
<feature type="domain" description="PITH" evidence="5">
    <location>
        <begin position="132"/>
        <end position="337"/>
    </location>
</feature>
<sequence length="339" mass="36350">MSKIAHVSSQKQFSELLASSPIVVADFYATWCGPCKVIAPVFEQLATKFGRPNQVSFIKIDVDANAEVAAACGITAMPTFLIFKNGNVAHSIRGANAQLLTAKIQEIASSGLNDSGADGAEGESGGIGAHWLGGNVPRGYSELSNEIEIKGIDLLNCDNEIGSGRSLFAPEQPSGLSASAGSGGNGKAKDATTPDWVESDTDEQLMLYVPFQSSVKIHSLQITSLPPSGGDDGDEVPMRPKTLKLYTNRTHIIGFEEADEEAPTQEIELTPRDWEAKTGTATVELRFVKFQRITSLVVYFVDGDGDGERIRVDRVRVFGEAGEKREMGKLEKIGDEPGE</sequence>
<evidence type="ECO:0000313" key="6">
    <source>
        <dbReference type="EMBL" id="EEH41727.1"/>
    </source>
</evidence>
<evidence type="ECO:0000256" key="1">
    <source>
        <dbReference type="ARBA" id="ARBA00008987"/>
    </source>
</evidence>
<dbReference type="Gene3D" id="3.40.30.10">
    <property type="entry name" value="Glutaredoxin"/>
    <property type="match status" value="1"/>
</dbReference>
<dbReference type="InterPro" id="IPR013766">
    <property type="entry name" value="Thioredoxin_domain"/>
</dbReference>
<dbReference type="EMBL" id="KN293999">
    <property type="protein sequence ID" value="EEH41727.1"/>
    <property type="molecule type" value="Genomic_DNA"/>
</dbReference>
<evidence type="ECO:0000259" key="5">
    <source>
        <dbReference type="PROSITE" id="PS51532"/>
    </source>
</evidence>
<dbReference type="PROSITE" id="PS00194">
    <property type="entry name" value="THIOREDOXIN_1"/>
    <property type="match status" value="1"/>
</dbReference>
<proteinExistence type="inferred from homology"/>
<gene>
    <name evidence="6" type="ORF">PAAG_03290</name>
</gene>
<organism evidence="6 7">
    <name type="scientific">Paracoccidioides lutzii (strain ATCC MYA-826 / Pb01)</name>
    <name type="common">Paracoccidioides brasiliensis</name>
    <dbReference type="NCBI Taxonomy" id="502779"/>
    <lineage>
        <taxon>Eukaryota</taxon>
        <taxon>Fungi</taxon>
        <taxon>Dikarya</taxon>
        <taxon>Ascomycota</taxon>
        <taxon>Pezizomycotina</taxon>
        <taxon>Eurotiomycetes</taxon>
        <taxon>Eurotiomycetidae</taxon>
        <taxon>Onygenales</taxon>
        <taxon>Ajellomycetaceae</taxon>
        <taxon>Paracoccidioides</taxon>
    </lineage>
</organism>
<comment type="similarity">
    <text evidence="1">Belongs to the thioredoxin family.</text>
</comment>
<evidence type="ECO:0000256" key="3">
    <source>
        <dbReference type="SAM" id="MobiDB-lite"/>
    </source>
</evidence>
<feature type="region of interest" description="Disordered" evidence="3">
    <location>
        <begin position="166"/>
        <end position="195"/>
    </location>
</feature>
<name>C1GY07_PARBA</name>
<evidence type="ECO:0000259" key="4">
    <source>
        <dbReference type="PROSITE" id="PS51352"/>
    </source>
</evidence>
<reference evidence="6 7" key="1">
    <citation type="journal article" date="2011" name="PLoS Genet.">
        <title>Comparative genomic analysis of human fungal pathogens causing paracoccidioidomycosis.</title>
        <authorList>
            <person name="Desjardins C.A."/>
            <person name="Champion M.D."/>
            <person name="Holder J.W."/>
            <person name="Muszewska A."/>
            <person name="Goldberg J."/>
            <person name="Bailao A.M."/>
            <person name="Brigido M.M."/>
            <person name="Ferreira M.E."/>
            <person name="Garcia A.M."/>
            <person name="Grynberg M."/>
            <person name="Gujja S."/>
            <person name="Heiman D.I."/>
            <person name="Henn M.R."/>
            <person name="Kodira C.D."/>
            <person name="Leon-Narvaez H."/>
            <person name="Longo L.V."/>
            <person name="Ma L.J."/>
            <person name="Malavazi I."/>
            <person name="Matsuo A.L."/>
            <person name="Morais F.V."/>
            <person name="Pereira M."/>
            <person name="Rodriguez-Brito S."/>
            <person name="Sakthikumar S."/>
            <person name="Salem-Izacc S.M."/>
            <person name="Sykes S.M."/>
            <person name="Teixeira M.M."/>
            <person name="Vallejo M.C."/>
            <person name="Walter M.E."/>
            <person name="Yandava C."/>
            <person name="Young S."/>
            <person name="Zeng Q."/>
            <person name="Zucker J."/>
            <person name="Felipe M.S."/>
            <person name="Goldman G.H."/>
            <person name="Haas B.J."/>
            <person name="McEwen J.G."/>
            <person name="Nino-Vega G."/>
            <person name="Puccia R."/>
            <person name="San-Blas G."/>
            <person name="Soares C.M."/>
            <person name="Birren B.W."/>
            <person name="Cuomo C.A."/>
        </authorList>
    </citation>
    <scope>NUCLEOTIDE SEQUENCE [LARGE SCALE GENOMIC DNA]</scope>
    <source>
        <strain evidence="7">ATCC MYA-826 / Pb01</strain>
    </source>
</reference>
<dbReference type="GO" id="GO:0005737">
    <property type="term" value="C:cytoplasm"/>
    <property type="evidence" value="ECO:0007669"/>
    <property type="project" value="UniProtKB-ARBA"/>
</dbReference>
<dbReference type="CDD" id="cd02947">
    <property type="entry name" value="TRX_family"/>
    <property type="match status" value="1"/>
</dbReference>
<dbReference type="InterPro" id="IPR037047">
    <property type="entry name" value="PITH_dom_sf"/>
</dbReference>
<dbReference type="PROSITE" id="PS51532">
    <property type="entry name" value="PITH"/>
    <property type="match status" value="1"/>
</dbReference>
<dbReference type="PANTHER" id="PTHR46115">
    <property type="entry name" value="THIOREDOXIN-LIKE PROTEIN 1"/>
    <property type="match status" value="1"/>
</dbReference>
<dbReference type="STRING" id="502779.C1GY07"/>
<dbReference type="AlphaFoldDB" id="C1GY07"/>
<keyword evidence="7" id="KW-1185">Reference proteome</keyword>
<dbReference type="OMA" id="PIFEMFP"/>
<dbReference type="Gene3D" id="2.60.120.470">
    <property type="entry name" value="PITH domain"/>
    <property type="match status" value="1"/>
</dbReference>
<dbReference type="KEGG" id="pbl:PAAG_03290"/>
<dbReference type="PRINTS" id="PR00421">
    <property type="entry name" value="THIOREDOXIN"/>
</dbReference>
<dbReference type="GeneID" id="9097916"/>
<dbReference type="SUPFAM" id="SSF49785">
    <property type="entry name" value="Galactose-binding domain-like"/>
    <property type="match status" value="1"/>
</dbReference>
<dbReference type="Pfam" id="PF00085">
    <property type="entry name" value="Thioredoxin"/>
    <property type="match status" value="1"/>
</dbReference>
<dbReference type="Proteomes" id="UP000002059">
    <property type="component" value="Partially assembled WGS sequence"/>
</dbReference>
<dbReference type="InterPro" id="IPR008979">
    <property type="entry name" value="Galactose-bd-like_sf"/>
</dbReference>
<keyword evidence="2" id="KW-1015">Disulfide bond</keyword>
<dbReference type="VEuPathDB" id="FungiDB:PAAG_03290"/>
<dbReference type="RefSeq" id="XP_002794745.1">
    <property type="nucleotide sequence ID" value="XM_002794699.2"/>
</dbReference>
<evidence type="ECO:0000313" key="7">
    <source>
        <dbReference type="Proteomes" id="UP000002059"/>
    </source>
</evidence>
<dbReference type="PROSITE" id="PS51352">
    <property type="entry name" value="THIOREDOXIN_2"/>
    <property type="match status" value="1"/>
</dbReference>
<accession>C1GY07</accession>
<protein>
    <submittedName>
        <fullName evidence="6">Thioredoxin</fullName>
    </submittedName>
</protein>
<feature type="domain" description="Thioredoxin" evidence="4">
    <location>
        <begin position="1"/>
        <end position="109"/>
    </location>
</feature>
<dbReference type="SUPFAM" id="SSF52833">
    <property type="entry name" value="Thioredoxin-like"/>
    <property type="match status" value="1"/>
</dbReference>
<dbReference type="OrthoDB" id="2121326at2759"/>